<dbReference type="AlphaFoldDB" id="A0A1Q3F7B9"/>
<dbReference type="Pfam" id="PF24493">
    <property type="entry name" value="INTS4_8HBD"/>
    <property type="match status" value="1"/>
</dbReference>
<dbReference type="InterPro" id="IPR016024">
    <property type="entry name" value="ARM-type_fold"/>
</dbReference>
<sequence>MSLAMKRPLPEPTQTIQQEPIAVVPLLGSSSSSSSSARIYKRIRLTARKSTGAPPSILAYVNLLEDTAGSSNDALQVLIRISDAMLFDESEFPEAVRKLVDHFRREPESAVRVKILSLFGDLATETGIDCATLIDEVIGLLKGETSAKVISQGLYALDRIGRACQPSVAYTNKMVFFAKSKLFSPSHNVQRHAILLLGTFVLVSDAEKESLELIGKYTDSADARVRAQAIRSMLTLGERGVNLPASLYERACASLTDDYECVRKEALQLIYQLGVRHPEHLVKVNQESDQEVRLIDDAFGRICNAICDLSMHIRTLAAELLGGMTMVSDEFLHQTLDKKLMSNMRRKKSLHERNAEHFTSGEWSSGKKWADDAPKELVNADAVSLMASGACGALVQGLEDEFLEVRTASVNSMCKLALKNPPFAVTSLDFLVDMFNDEIEEVRLRAIYSLTAISKHIILREDQLETMLSSLEDYSVEVREGLHLMLGACKVSTKACLSLVVQKVLDVLLKYPEDRLSTFGCMQRVGQKHPEICMSLTPQLLQDHPFFDSAERDVEDPSYICVLIMLFNAAQHLPPMLSLFPETIVRHYAYLRDTMPTFVPHLNLGGQPAKLALTSSTGSRQFLETLLTNIQSAYSAPQARQALLKSAQENLDRLAEIDPSFSGTANFTAVFFGTQLLMEQLQVATTGQPTKAPLKDCLAQLIRKCLKLQNLFSSLTLEDKLLVKQMCLRASALNLVLVVKDRSQSALAPCQLLLHIASDASNFLQENGTLLADSFTSAILTKLAAVGDPRPGRVFREILPVVQAAAPVVIPKINTNIKMCKAHILEPSESSGSTDNVVKVTAGLIASVPFVAELENLQEAQRQDLRLKIKYPDQNVHVIVPRRRDLKKIMTEEGESESHWRLRTTVLLSHGVWTEASPVDISICLAVRPNSDLELCKPVKVQFAPKPVKRGI</sequence>
<evidence type="ECO:0008006" key="6">
    <source>
        <dbReference type="Google" id="ProtNLM"/>
    </source>
</evidence>
<dbReference type="PANTHER" id="PTHR20938">
    <property type="entry name" value="INTEGRATOR COMPLEX SUBUNIT 4"/>
    <property type="match status" value="1"/>
</dbReference>
<dbReference type="Gene3D" id="1.25.10.10">
    <property type="entry name" value="Leucine-rich Repeat Variant"/>
    <property type="match status" value="2"/>
</dbReference>
<evidence type="ECO:0000256" key="1">
    <source>
        <dbReference type="ARBA" id="ARBA00004123"/>
    </source>
</evidence>
<accession>A0A1Q3F7B9</accession>
<dbReference type="GO" id="GO:0016180">
    <property type="term" value="P:snRNA processing"/>
    <property type="evidence" value="ECO:0007669"/>
    <property type="project" value="TreeGrafter"/>
</dbReference>
<dbReference type="InterPro" id="IPR057412">
    <property type="entry name" value="INTS4_C"/>
</dbReference>
<dbReference type="InterPro" id="IPR056235">
    <property type="entry name" value="INTS4_8HBD"/>
</dbReference>
<dbReference type="GO" id="GO:0032039">
    <property type="term" value="C:integrator complex"/>
    <property type="evidence" value="ECO:0007669"/>
    <property type="project" value="TreeGrafter"/>
</dbReference>
<proteinExistence type="predicted"/>
<organism evidence="5">
    <name type="scientific">Culex tarsalis</name>
    <name type="common">Encephalitis mosquito</name>
    <dbReference type="NCBI Taxonomy" id="7177"/>
    <lineage>
        <taxon>Eukaryota</taxon>
        <taxon>Metazoa</taxon>
        <taxon>Ecdysozoa</taxon>
        <taxon>Arthropoda</taxon>
        <taxon>Hexapoda</taxon>
        <taxon>Insecta</taxon>
        <taxon>Pterygota</taxon>
        <taxon>Neoptera</taxon>
        <taxon>Endopterygota</taxon>
        <taxon>Diptera</taxon>
        <taxon>Nematocera</taxon>
        <taxon>Culicoidea</taxon>
        <taxon>Culicidae</taxon>
        <taxon>Culicinae</taxon>
        <taxon>Culicini</taxon>
        <taxon>Culex</taxon>
        <taxon>Culex</taxon>
    </lineage>
</organism>
<dbReference type="InterPro" id="IPR011989">
    <property type="entry name" value="ARM-like"/>
</dbReference>
<dbReference type="FunFam" id="1.25.10.10:FF:000728">
    <property type="entry name" value="Blast:Integrator complex subunit 4"/>
    <property type="match status" value="1"/>
</dbReference>
<feature type="domain" description="INTS4 8 helical bundle" evidence="3">
    <location>
        <begin position="620"/>
        <end position="814"/>
    </location>
</feature>
<name>A0A1Q3F7B9_CULTA</name>
<keyword evidence="2" id="KW-0539">Nucleus</keyword>
<dbReference type="EMBL" id="GFDL01011593">
    <property type="protein sequence ID" value="JAV23452.1"/>
    <property type="molecule type" value="Transcribed_RNA"/>
</dbReference>
<dbReference type="Pfam" id="PF25458">
    <property type="entry name" value="INTS4_C"/>
    <property type="match status" value="1"/>
</dbReference>
<protein>
    <recommendedName>
        <fullName evidence="6">Integrator complex subunit 4</fullName>
    </recommendedName>
</protein>
<dbReference type="PANTHER" id="PTHR20938:SF0">
    <property type="entry name" value="INTEGRATOR COMPLEX SUBUNIT 4"/>
    <property type="match status" value="1"/>
</dbReference>
<evidence type="ECO:0000259" key="3">
    <source>
        <dbReference type="Pfam" id="PF24493"/>
    </source>
</evidence>
<comment type="subcellular location">
    <subcellularLocation>
        <location evidence="1">Nucleus</location>
    </subcellularLocation>
</comment>
<evidence type="ECO:0000259" key="4">
    <source>
        <dbReference type="Pfam" id="PF25458"/>
    </source>
</evidence>
<dbReference type="SUPFAM" id="SSF48371">
    <property type="entry name" value="ARM repeat"/>
    <property type="match status" value="1"/>
</dbReference>
<evidence type="ECO:0000256" key="2">
    <source>
        <dbReference type="ARBA" id="ARBA00023242"/>
    </source>
</evidence>
<reference evidence="5" key="1">
    <citation type="submission" date="2017-01" db="EMBL/GenBank/DDBJ databases">
        <title>A deep insight into the sialotranscriptome of adult male and female Cluex tarsalis mosquitoes.</title>
        <authorList>
            <person name="Ribeiro J.M."/>
            <person name="Moreira F."/>
            <person name="Bernard K.A."/>
            <person name="Calvo E."/>
        </authorList>
    </citation>
    <scope>NUCLEOTIDE SEQUENCE</scope>
    <source>
        <strain evidence="5">Kern County</strain>
        <tissue evidence="5">Salivary glands</tissue>
    </source>
</reference>
<evidence type="ECO:0000313" key="5">
    <source>
        <dbReference type="EMBL" id="JAV23452.1"/>
    </source>
</evidence>
<feature type="domain" description="Integrator complex subunit 4/Protein SIEL C-terminal Ig-like" evidence="4">
    <location>
        <begin position="824"/>
        <end position="948"/>
    </location>
</feature>